<proteinExistence type="predicted"/>
<reference evidence="2" key="1">
    <citation type="submission" date="2019-12" db="EMBL/GenBank/DDBJ databases">
        <title>Genome sequencing and annotation of Brassica cretica.</title>
        <authorList>
            <person name="Studholme D.J."/>
            <person name="Sarris P."/>
        </authorList>
    </citation>
    <scope>NUCLEOTIDE SEQUENCE</scope>
    <source>
        <strain evidence="2">PFS-109/04</strain>
        <tissue evidence="2">Leaf</tissue>
    </source>
</reference>
<sequence length="101" mass="11402">MSTDDQKNQQTCNDTTISDNVNQTPAANVSMVNTDTNTTVLDEFKKMFTTFSKKSEEEDKVISTLSKHVETLTARTRVVLPHGSTRVHKRRLDFATPVDKQ</sequence>
<dbReference type="EMBL" id="QGKX02000088">
    <property type="protein sequence ID" value="KAF3583392.1"/>
    <property type="molecule type" value="Genomic_DNA"/>
</dbReference>
<comment type="caution">
    <text evidence="2">The sequence shown here is derived from an EMBL/GenBank/DDBJ whole genome shotgun (WGS) entry which is preliminary data.</text>
</comment>
<evidence type="ECO:0000256" key="1">
    <source>
        <dbReference type="SAM" id="MobiDB-lite"/>
    </source>
</evidence>
<evidence type="ECO:0000313" key="3">
    <source>
        <dbReference type="Proteomes" id="UP000712600"/>
    </source>
</evidence>
<protein>
    <submittedName>
        <fullName evidence="2">Uncharacterized protein</fullName>
    </submittedName>
</protein>
<feature type="region of interest" description="Disordered" evidence="1">
    <location>
        <begin position="1"/>
        <end position="27"/>
    </location>
</feature>
<name>A0A8S9RT68_BRACR</name>
<dbReference type="AlphaFoldDB" id="A0A8S9RT68"/>
<feature type="compositionally biased region" description="Polar residues" evidence="1">
    <location>
        <begin position="8"/>
        <end position="27"/>
    </location>
</feature>
<dbReference type="Proteomes" id="UP000712600">
    <property type="component" value="Unassembled WGS sequence"/>
</dbReference>
<gene>
    <name evidence="2" type="ORF">F2Q69_00029163</name>
</gene>
<organism evidence="2 3">
    <name type="scientific">Brassica cretica</name>
    <name type="common">Mustard</name>
    <dbReference type="NCBI Taxonomy" id="69181"/>
    <lineage>
        <taxon>Eukaryota</taxon>
        <taxon>Viridiplantae</taxon>
        <taxon>Streptophyta</taxon>
        <taxon>Embryophyta</taxon>
        <taxon>Tracheophyta</taxon>
        <taxon>Spermatophyta</taxon>
        <taxon>Magnoliopsida</taxon>
        <taxon>eudicotyledons</taxon>
        <taxon>Gunneridae</taxon>
        <taxon>Pentapetalae</taxon>
        <taxon>rosids</taxon>
        <taxon>malvids</taxon>
        <taxon>Brassicales</taxon>
        <taxon>Brassicaceae</taxon>
        <taxon>Brassiceae</taxon>
        <taxon>Brassica</taxon>
    </lineage>
</organism>
<accession>A0A8S9RT68</accession>
<evidence type="ECO:0000313" key="2">
    <source>
        <dbReference type="EMBL" id="KAF3583392.1"/>
    </source>
</evidence>